<accession>A0A8J3E3P6</accession>
<evidence type="ECO:0000313" key="2">
    <source>
        <dbReference type="Proteomes" id="UP000646365"/>
    </source>
</evidence>
<dbReference type="AlphaFoldDB" id="A0A8J3E3P6"/>
<proteinExistence type="predicted"/>
<comment type="caution">
    <text evidence="1">The sequence shown here is derived from an EMBL/GenBank/DDBJ whole genome shotgun (WGS) entry which is preliminary data.</text>
</comment>
<organism evidence="1 2">
    <name type="scientific">Aliidongia dinghuensis</name>
    <dbReference type="NCBI Taxonomy" id="1867774"/>
    <lineage>
        <taxon>Bacteria</taxon>
        <taxon>Pseudomonadati</taxon>
        <taxon>Pseudomonadota</taxon>
        <taxon>Alphaproteobacteria</taxon>
        <taxon>Rhodospirillales</taxon>
        <taxon>Dongiaceae</taxon>
        <taxon>Aliidongia</taxon>
    </lineage>
</organism>
<dbReference type="Proteomes" id="UP000646365">
    <property type="component" value="Unassembled WGS sequence"/>
</dbReference>
<sequence>MFAATVIGLSLVLLGLFILWLVSPAFRRWIETPKYVLLDQEARFERAAGNRPGDAL</sequence>
<gene>
    <name evidence="1" type="ORF">GCM10011611_42900</name>
</gene>
<evidence type="ECO:0000313" key="1">
    <source>
        <dbReference type="EMBL" id="GGF32160.1"/>
    </source>
</evidence>
<reference evidence="1" key="1">
    <citation type="journal article" date="2014" name="Int. J. Syst. Evol. Microbiol.">
        <title>Complete genome sequence of Corynebacterium casei LMG S-19264T (=DSM 44701T), isolated from a smear-ripened cheese.</title>
        <authorList>
            <consortium name="US DOE Joint Genome Institute (JGI-PGF)"/>
            <person name="Walter F."/>
            <person name="Albersmeier A."/>
            <person name="Kalinowski J."/>
            <person name="Ruckert C."/>
        </authorList>
    </citation>
    <scope>NUCLEOTIDE SEQUENCE</scope>
    <source>
        <strain evidence="1">CGMCC 1.15725</strain>
    </source>
</reference>
<protein>
    <submittedName>
        <fullName evidence="1">Uncharacterized protein</fullName>
    </submittedName>
</protein>
<name>A0A8J3E3P6_9PROT</name>
<reference evidence="1" key="2">
    <citation type="submission" date="2020-09" db="EMBL/GenBank/DDBJ databases">
        <authorList>
            <person name="Sun Q."/>
            <person name="Zhou Y."/>
        </authorList>
    </citation>
    <scope>NUCLEOTIDE SEQUENCE</scope>
    <source>
        <strain evidence="1">CGMCC 1.15725</strain>
    </source>
</reference>
<dbReference type="EMBL" id="BMJQ01000011">
    <property type="protein sequence ID" value="GGF32160.1"/>
    <property type="molecule type" value="Genomic_DNA"/>
</dbReference>
<keyword evidence="2" id="KW-1185">Reference proteome</keyword>